<evidence type="ECO:0000313" key="1">
    <source>
        <dbReference type="EMBL" id="HGB30548.1"/>
    </source>
</evidence>
<accession>A0A7C3WNF7</accession>
<dbReference type="InterPro" id="IPR027417">
    <property type="entry name" value="P-loop_NTPase"/>
</dbReference>
<comment type="caution">
    <text evidence="1">The sequence shown here is derived from an EMBL/GenBank/DDBJ whole genome shotgun (WGS) entry which is preliminary data.</text>
</comment>
<evidence type="ECO:0008006" key="2">
    <source>
        <dbReference type="Google" id="ProtNLM"/>
    </source>
</evidence>
<gene>
    <name evidence="1" type="ORF">ENV35_01565</name>
</gene>
<dbReference type="SUPFAM" id="SSF52540">
    <property type="entry name" value="P-loop containing nucleoside triphosphate hydrolases"/>
    <property type="match status" value="1"/>
</dbReference>
<name>A0A7C3WNF7_9BACT</name>
<dbReference type="AlphaFoldDB" id="A0A7C3WNF7"/>
<proteinExistence type="predicted"/>
<protein>
    <recommendedName>
        <fullName evidence="2">ATPase AAA-type core domain-containing protein</fullName>
    </recommendedName>
</protein>
<organism evidence="1">
    <name type="scientific">Dictyoglomus turgidum</name>
    <dbReference type="NCBI Taxonomy" id="513050"/>
    <lineage>
        <taxon>Bacteria</taxon>
        <taxon>Pseudomonadati</taxon>
        <taxon>Dictyoglomota</taxon>
        <taxon>Dictyoglomia</taxon>
        <taxon>Dictyoglomales</taxon>
        <taxon>Dictyoglomaceae</taxon>
        <taxon>Dictyoglomus</taxon>
    </lineage>
</organism>
<sequence length="229" mass="26640">MTIDEKVLSLNNKIYRLVGIRDSLKKDLKSVLDDISEKEKDLSILSKVKRLFEVFIKGMEVQSKKYIEPIVTEALHFIFNQNLYFHIVFVNRRNQIEVDFVVLPNLEKETLYQEYLKDFENYKEEIEEMLSNYSDIAFLYGGAVSEVLGLILRFLFAELLKIEGPIILDEPTSSVHEEYANRVGIFIKSLSERFNRQVIFVTHSQALASSANKVYEVIKDNDVSTIKEL</sequence>
<dbReference type="Gene3D" id="3.40.50.300">
    <property type="entry name" value="P-loop containing nucleotide triphosphate hydrolases"/>
    <property type="match status" value="1"/>
</dbReference>
<reference evidence="1" key="1">
    <citation type="journal article" date="2020" name="mSystems">
        <title>Genome- and Community-Level Interaction Insights into Carbon Utilization and Element Cycling Functions of Hydrothermarchaeota in Hydrothermal Sediment.</title>
        <authorList>
            <person name="Zhou Z."/>
            <person name="Liu Y."/>
            <person name="Xu W."/>
            <person name="Pan J."/>
            <person name="Luo Z.H."/>
            <person name="Li M."/>
        </authorList>
    </citation>
    <scope>NUCLEOTIDE SEQUENCE [LARGE SCALE GENOMIC DNA]</scope>
    <source>
        <strain evidence="1">SpSt-751</strain>
    </source>
</reference>
<dbReference type="EMBL" id="DTGA01000036">
    <property type="protein sequence ID" value="HGB30548.1"/>
    <property type="molecule type" value="Genomic_DNA"/>
</dbReference>